<feature type="domain" description="Leucine-binding protein" evidence="4">
    <location>
        <begin position="28"/>
        <end position="345"/>
    </location>
</feature>
<comment type="caution">
    <text evidence="5">The sequence shown here is derived from an EMBL/GenBank/DDBJ whole genome shotgun (WGS) entry which is preliminary data.</text>
</comment>
<dbReference type="SUPFAM" id="SSF53822">
    <property type="entry name" value="Periplasmic binding protein-like I"/>
    <property type="match status" value="1"/>
</dbReference>
<evidence type="ECO:0000259" key="4">
    <source>
        <dbReference type="Pfam" id="PF13458"/>
    </source>
</evidence>
<gene>
    <name evidence="5" type="ORF">MMF98_14475</name>
</gene>
<dbReference type="InterPro" id="IPR028082">
    <property type="entry name" value="Peripla_BP_I"/>
</dbReference>
<evidence type="ECO:0000313" key="6">
    <source>
        <dbReference type="Proteomes" id="UP001139447"/>
    </source>
</evidence>
<reference evidence="5" key="1">
    <citation type="submission" date="2022-03" db="EMBL/GenBank/DDBJ databases">
        <authorList>
            <person name="Woo C.Y."/>
        </authorList>
    </citation>
    <scope>NUCLEOTIDE SEQUENCE</scope>
    <source>
        <strain evidence="5">CYS-02</strain>
    </source>
</reference>
<dbReference type="EMBL" id="JALGBI010000001">
    <property type="protein sequence ID" value="MCJ0764419.1"/>
    <property type="molecule type" value="Genomic_DNA"/>
</dbReference>
<keyword evidence="6" id="KW-1185">Reference proteome</keyword>
<dbReference type="CDD" id="cd06326">
    <property type="entry name" value="PBP1_ABC_ligand_binding-like"/>
    <property type="match status" value="1"/>
</dbReference>
<evidence type="ECO:0000256" key="2">
    <source>
        <dbReference type="ARBA" id="ARBA00022729"/>
    </source>
</evidence>
<feature type="signal peptide" evidence="3">
    <location>
        <begin position="1"/>
        <end position="25"/>
    </location>
</feature>
<accession>A0A9X2ANI5</accession>
<sequence length="376" mass="39845">MLQVRPWVWRAVGGMALLASQWAGAAQIVVAQVAPLTGLDANQGRAYSAGMQLYFNQVNKAGGVNGHTFTLVRKDDGGHTEDTLNGTRQLLADSRPMVLAGYFGSRSVAELVSSGLLEKEKIALVGYRTAEIRPEVPGVYSVRANLRDEINKIAEHLVTVGINRLGLLYEEGPGAAALVAAAEDTMKRTGARITAKASYPAGTASVKKAVDVFMAAQPQAIIMVASGAAAAGFIEQYRSAGGAAQLFAHSGADIEQLSKRLSEEQMQGVAIAQVTPSPYKIAGRLAKEFNDTVTKAGNLEVPVSYAMMEGYIAAKVIVEAVRRMGAKPSREGMPAALDSMDNVDLGGYLIGYRPGMRSGSRFVELSIISGTGRIRQ</sequence>
<dbReference type="Gene3D" id="3.40.50.2300">
    <property type="match status" value="2"/>
</dbReference>
<dbReference type="InterPro" id="IPR028081">
    <property type="entry name" value="Leu-bd"/>
</dbReference>
<feature type="chain" id="PRO_5040906412" evidence="3">
    <location>
        <begin position="26"/>
        <end position="376"/>
    </location>
</feature>
<dbReference type="PANTHER" id="PTHR47235:SF1">
    <property type="entry name" value="BLR6548 PROTEIN"/>
    <property type="match status" value="1"/>
</dbReference>
<proteinExistence type="inferred from homology"/>
<comment type="similarity">
    <text evidence="1">Belongs to the leucine-binding protein family.</text>
</comment>
<evidence type="ECO:0000256" key="3">
    <source>
        <dbReference type="SAM" id="SignalP"/>
    </source>
</evidence>
<dbReference type="AlphaFoldDB" id="A0A9X2ANI5"/>
<dbReference type="Proteomes" id="UP001139447">
    <property type="component" value="Unassembled WGS sequence"/>
</dbReference>
<evidence type="ECO:0000313" key="5">
    <source>
        <dbReference type="EMBL" id="MCJ0764419.1"/>
    </source>
</evidence>
<dbReference type="RefSeq" id="WP_243307057.1">
    <property type="nucleotide sequence ID" value="NZ_JALGBI010000001.1"/>
</dbReference>
<dbReference type="Pfam" id="PF13458">
    <property type="entry name" value="Peripla_BP_6"/>
    <property type="match status" value="1"/>
</dbReference>
<protein>
    <submittedName>
        <fullName evidence="5">ABC transporter substrate-binding protein</fullName>
    </submittedName>
</protein>
<evidence type="ECO:0000256" key="1">
    <source>
        <dbReference type="ARBA" id="ARBA00010062"/>
    </source>
</evidence>
<dbReference type="PANTHER" id="PTHR47235">
    <property type="entry name" value="BLR6548 PROTEIN"/>
    <property type="match status" value="1"/>
</dbReference>
<name>A0A9X2ANI5_9BURK</name>
<organism evidence="5 6">
    <name type="scientific">Variovorax terrae</name>
    <dbReference type="NCBI Taxonomy" id="2923278"/>
    <lineage>
        <taxon>Bacteria</taxon>
        <taxon>Pseudomonadati</taxon>
        <taxon>Pseudomonadota</taxon>
        <taxon>Betaproteobacteria</taxon>
        <taxon>Burkholderiales</taxon>
        <taxon>Comamonadaceae</taxon>
        <taxon>Variovorax</taxon>
    </lineage>
</organism>
<keyword evidence="2 3" id="KW-0732">Signal</keyword>